<evidence type="ECO:0000313" key="1">
    <source>
        <dbReference type="EMBL" id="KAK6344281.1"/>
    </source>
</evidence>
<organism evidence="1 2">
    <name type="scientific">Orbilia brochopaga</name>
    <dbReference type="NCBI Taxonomy" id="3140254"/>
    <lineage>
        <taxon>Eukaryota</taxon>
        <taxon>Fungi</taxon>
        <taxon>Dikarya</taxon>
        <taxon>Ascomycota</taxon>
        <taxon>Pezizomycotina</taxon>
        <taxon>Orbiliomycetes</taxon>
        <taxon>Orbiliales</taxon>
        <taxon>Orbiliaceae</taxon>
        <taxon>Orbilia</taxon>
    </lineage>
</organism>
<protein>
    <recommendedName>
        <fullName evidence="3">F-box domain-containing protein</fullName>
    </recommendedName>
</protein>
<gene>
    <name evidence="1" type="ORF">TWF696_007922</name>
</gene>
<accession>A0AAV9ULZ0</accession>
<evidence type="ECO:0000313" key="2">
    <source>
        <dbReference type="Proteomes" id="UP001375240"/>
    </source>
</evidence>
<evidence type="ECO:0008006" key="3">
    <source>
        <dbReference type="Google" id="ProtNLM"/>
    </source>
</evidence>
<reference evidence="1 2" key="1">
    <citation type="submission" date="2019-10" db="EMBL/GenBank/DDBJ databases">
        <authorList>
            <person name="Palmer J.M."/>
        </authorList>
    </citation>
    <scope>NUCLEOTIDE SEQUENCE [LARGE SCALE GENOMIC DNA]</scope>
    <source>
        <strain evidence="1 2">TWF696</strain>
    </source>
</reference>
<comment type="caution">
    <text evidence="1">The sequence shown here is derived from an EMBL/GenBank/DDBJ whole genome shotgun (WGS) entry which is preliminary data.</text>
</comment>
<dbReference type="AlphaFoldDB" id="A0AAV9ULZ0"/>
<name>A0AAV9ULZ0_9PEZI</name>
<proteinExistence type="predicted"/>
<dbReference type="Gene3D" id="3.80.10.10">
    <property type="entry name" value="Ribonuclease Inhibitor"/>
    <property type="match status" value="1"/>
</dbReference>
<keyword evidence="2" id="KW-1185">Reference proteome</keyword>
<sequence length="552" mass="64498">MAKKSLQDLPAEILLAIFKNARHSKRQMAKLCLVSKTLNAIVTPMLYETVILTFDRIYGSQVNNFQSLAMPGNRGVPYIRNFGIRGKTLLWDSTITVEYPSYAPETRSPLDEDWHDVLWQLCNFSIMSIVQNFRKNQLRSFIWNMDLDVDQALARLLISEQQALTGLWVQEGESDFDWSCRKLYTYCLENSRQMHLHNVDYVQWAGHFASFAIKSLPQLYEFTFSPGCDFFEDVLEQMSKEKQDYGLHIALEALGRRVIGPNYYASRLRYLCLSNVCDRWFTSWMPLTKIIETMNLTVLKLYDCEKLKVTLGDLAQQTLRLKVFHFSGIFDREPLATFIDAFDGLEELYIDILSNRAEYIELARAIKSHGETLEILFFRIGREVGGIKRICNDSLDILINHCPRLRQLAILPDFDNAASNLGSHHKEFLRRMKLVWLLMPPLERVPIYTVLSDYLKPFHNSQIVSTPKPRFVAIGHRDDERKHGTLIFEIHEHETIAGHIRTSFNYLTHRQMYDACPDLTMLNTRTDWLPWEEYRDFIESKDISQLGEDYYH</sequence>
<dbReference type="InterPro" id="IPR032675">
    <property type="entry name" value="LRR_dom_sf"/>
</dbReference>
<dbReference type="EMBL" id="JAVHNQ010000006">
    <property type="protein sequence ID" value="KAK6344281.1"/>
    <property type="molecule type" value="Genomic_DNA"/>
</dbReference>
<dbReference type="Proteomes" id="UP001375240">
    <property type="component" value="Unassembled WGS sequence"/>
</dbReference>